<comment type="caution">
    <text evidence="4">The sequence shown here is derived from an EMBL/GenBank/DDBJ whole genome shotgun (WGS) entry which is preliminary data.</text>
</comment>
<dbReference type="Proteomes" id="UP000606463">
    <property type="component" value="Unassembled WGS sequence"/>
</dbReference>
<proteinExistence type="predicted"/>
<protein>
    <recommendedName>
        <fullName evidence="6">ATP-dependent helicase PriA</fullName>
    </recommendedName>
</protein>
<dbReference type="AlphaFoldDB" id="A0A9D1CFP6"/>
<keyword evidence="1" id="KW-0547">Nucleotide-binding</keyword>
<dbReference type="GO" id="GO:0043138">
    <property type="term" value="F:3'-5' DNA helicase activity"/>
    <property type="evidence" value="ECO:0007669"/>
    <property type="project" value="TreeGrafter"/>
</dbReference>
<dbReference type="EMBL" id="DQVE01000032">
    <property type="protein sequence ID" value="HIP98347.1"/>
    <property type="molecule type" value="Genomic_DNA"/>
</dbReference>
<evidence type="ECO:0000256" key="1">
    <source>
        <dbReference type="ARBA" id="ARBA00022741"/>
    </source>
</evidence>
<accession>A0A9D1CFP6</accession>
<dbReference type="GO" id="GO:0006270">
    <property type="term" value="P:DNA replication initiation"/>
    <property type="evidence" value="ECO:0007669"/>
    <property type="project" value="TreeGrafter"/>
</dbReference>
<evidence type="ECO:0008006" key="6">
    <source>
        <dbReference type="Google" id="ProtNLM"/>
    </source>
</evidence>
<evidence type="ECO:0000256" key="2">
    <source>
        <dbReference type="ARBA" id="ARBA00022840"/>
    </source>
</evidence>
<sequence length="725" mass="84301">MSTLFPHLKVVFPNGRSEIYRLEEEIDFNPVGYRVLVPLKSSQRGATAIVVKKFLAKPSEATPRIDSFPDRFPVINPVALEVLKNNLLEYLTTLGESVFKLIPTWADWYQETFAVAVEKDPQGLPSGVLKIFAKLKKRGRIEYEKLKKEFDPKILRLLEEHRLIKIETRWVAPKVEEEFFKPATTDMEEVLRRIKRARAQRKEEVLKVISLFEELGRPLERDELLRLGISSPTLRYMEEKGLLKRVTYSLPPFRGELLKSPRGVYSPINPPSRWELRNLPLEERIETLLRMGEWVISQGGDFLVLVPELELIEEFYPRLSEVFGDRAVVYAETLLQKEKIKNWFKSAEDYGKIFITTPRWLFAPLKNPLAVYVEDEGHPSYKMFQSPYFNLKRLAFEYAKLVGAKLIVSSEPPSVEQFLISKTFEVRSKETKPQRVLLEGKNPFEDGILIQYLRREGKHLILTPKKGYSNLYCQRCGVLLECPRCEVYLAYHFNFVECPVCGFKAEKTECPRCGEGTKSFGYGIERVKETVKSLIPEGDFTFSTHPPQRGEFDSVAVLFADSILSIPDFRKGEEFYRYLIKAQNRTKKGGLFLLHTLQSHHHAVVSLLKGDSSLFYLKELEFRKLLEFPPFSRLYLVAINLEEENEQLALKIFNRLKEALKFTSAQVEFSKAPTFRLREKYRYQILVKLPLKLEDRELQKISKVLRGLKISYRRARVIPNPRSLV</sequence>
<dbReference type="GO" id="GO:0003677">
    <property type="term" value="F:DNA binding"/>
    <property type="evidence" value="ECO:0007669"/>
    <property type="project" value="UniProtKB-KW"/>
</dbReference>
<dbReference type="InterPro" id="IPR027417">
    <property type="entry name" value="P-loop_NTPase"/>
</dbReference>
<dbReference type="PANTHER" id="PTHR30580">
    <property type="entry name" value="PRIMOSOMAL PROTEIN N"/>
    <property type="match status" value="1"/>
</dbReference>
<keyword evidence="2" id="KW-0067">ATP-binding</keyword>
<dbReference type="PANTHER" id="PTHR30580:SF0">
    <property type="entry name" value="PRIMOSOMAL PROTEIN N"/>
    <property type="match status" value="1"/>
</dbReference>
<keyword evidence="3" id="KW-0238">DNA-binding</keyword>
<reference evidence="4" key="1">
    <citation type="journal article" date="2020" name="ISME J.">
        <title>Gammaproteobacteria mediating utilization of methyl-, sulfur- and petroleum organic compounds in deep ocean hydrothermal plumes.</title>
        <authorList>
            <person name="Zhou Z."/>
            <person name="Liu Y."/>
            <person name="Pan J."/>
            <person name="Cron B.R."/>
            <person name="Toner B.M."/>
            <person name="Anantharaman K."/>
            <person name="Breier J.A."/>
            <person name="Dick G.J."/>
            <person name="Li M."/>
        </authorList>
    </citation>
    <scope>NUCLEOTIDE SEQUENCE</scope>
    <source>
        <strain evidence="4">SZUA-1501</strain>
    </source>
</reference>
<evidence type="ECO:0000313" key="5">
    <source>
        <dbReference type="Proteomes" id="UP000606463"/>
    </source>
</evidence>
<evidence type="ECO:0000256" key="3">
    <source>
        <dbReference type="ARBA" id="ARBA00023125"/>
    </source>
</evidence>
<dbReference type="GO" id="GO:0006310">
    <property type="term" value="P:DNA recombination"/>
    <property type="evidence" value="ECO:0007669"/>
    <property type="project" value="TreeGrafter"/>
</dbReference>
<evidence type="ECO:0000313" key="4">
    <source>
        <dbReference type="EMBL" id="HIP98347.1"/>
    </source>
</evidence>
<dbReference type="GO" id="GO:0006302">
    <property type="term" value="P:double-strand break repair"/>
    <property type="evidence" value="ECO:0007669"/>
    <property type="project" value="TreeGrafter"/>
</dbReference>
<gene>
    <name evidence="4" type="ORF">EYH37_03140</name>
</gene>
<organism evidence="4 5">
    <name type="scientific">Aquifex aeolicus</name>
    <dbReference type="NCBI Taxonomy" id="63363"/>
    <lineage>
        <taxon>Bacteria</taxon>
        <taxon>Pseudomonadati</taxon>
        <taxon>Aquificota</taxon>
        <taxon>Aquificia</taxon>
        <taxon>Aquificales</taxon>
        <taxon>Aquificaceae</taxon>
        <taxon>Aquifex</taxon>
    </lineage>
</organism>
<dbReference type="Gene3D" id="3.40.50.300">
    <property type="entry name" value="P-loop containing nucleotide triphosphate hydrolases"/>
    <property type="match status" value="1"/>
</dbReference>
<name>A0A9D1CFP6_AQUAO</name>
<dbReference type="GO" id="GO:0005524">
    <property type="term" value="F:ATP binding"/>
    <property type="evidence" value="ECO:0007669"/>
    <property type="project" value="UniProtKB-KW"/>
</dbReference>